<dbReference type="EMBL" id="AHAT01025113">
    <property type="status" value="NOT_ANNOTATED_CDS"/>
    <property type="molecule type" value="Genomic_DNA"/>
</dbReference>
<dbReference type="PANTHER" id="PTHR12561:SF3">
    <property type="entry name" value="LIPOYLTRANSFERASE 1, MITOCHONDRIAL"/>
    <property type="match status" value="1"/>
</dbReference>
<evidence type="ECO:0000256" key="15">
    <source>
        <dbReference type="ARBA" id="ARBA00081636"/>
    </source>
</evidence>
<dbReference type="Ensembl" id="ENSLOCT00000021911.1">
    <property type="protein sequence ID" value="ENSLOCP00000021873.1"/>
    <property type="gene ID" value="ENSLOCG00000017769.1"/>
</dbReference>
<evidence type="ECO:0000256" key="1">
    <source>
        <dbReference type="ARBA" id="ARBA00004173"/>
    </source>
</evidence>
<dbReference type="SUPFAM" id="SSF55681">
    <property type="entry name" value="Class II aaRS and biotin synthetases"/>
    <property type="match status" value="1"/>
</dbReference>
<evidence type="ECO:0000313" key="18">
    <source>
        <dbReference type="Ensembl" id="ENSLOCP00000021873.1"/>
    </source>
</evidence>
<dbReference type="GO" id="GO:0005739">
    <property type="term" value="C:mitochondrion"/>
    <property type="evidence" value="ECO:0000318"/>
    <property type="project" value="GO_Central"/>
</dbReference>
<dbReference type="InterPro" id="IPR004562">
    <property type="entry name" value="LipoylTrfase_LipoateP_Ligase"/>
</dbReference>
<keyword evidence="5" id="KW-0809">Transit peptide</keyword>
<evidence type="ECO:0000256" key="9">
    <source>
        <dbReference type="ARBA" id="ARBA00052428"/>
    </source>
</evidence>
<dbReference type="GO" id="GO:0009249">
    <property type="term" value="P:protein lipoylation"/>
    <property type="evidence" value="ECO:0007669"/>
    <property type="project" value="InterPro"/>
</dbReference>
<evidence type="ECO:0000256" key="6">
    <source>
        <dbReference type="ARBA" id="ARBA00023128"/>
    </source>
</evidence>
<evidence type="ECO:0000256" key="12">
    <source>
        <dbReference type="ARBA" id="ARBA00071354"/>
    </source>
</evidence>
<name>W5NML4_LEPOC</name>
<comment type="catalytic activity">
    <reaction evidence="9">
        <text>(R)-lipoyl-5'-AMP + L-lysyl-[lipoyl-carrier protein] = N(6)-[(R)-lipoyl]-L-lysyl-[lipoyl-carrier protein] + AMP + 2 H(+)</text>
        <dbReference type="Rhea" id="RHEA:20473"/>
        <dbReference type="Rhea" id="RHEA-COMP:10500"/>
        <dbReference type="Rhea" id="RHEA-COMP:10502"/>
        <dbReference type="ChEBI" id="CHEBI:15378"/>
        <dbReference type="ChEBI" id="CHEBI:29969"/>
        <dbReference type="ChEBI" id="CHEBI:83091"/>
        <dbReference type="ChEBI" id="CHEBI:83099"/>
        <dbReference type="ChEBI" id="CHEBI:456215"/>
    </reaction>
</comment>
<dbReference type="Bgee" id="ENSLOCG00000017769">
    <property type="expression patterns" value="Expressed in ovary and 13 other cell types or tissues"/>
</dbReference>
<dbReference type="FunFam" id="3.30.390.50:FF:000005">
    <property type="entry name" value="Lipoyltransferase 1, mitochondrial"/>
    <property type="match status" value="1"/>
</dbReference>
<dbReference type="Proteomes" id="UP000018468">
    <property type="component" value="Linkage group LG17"/>
</dbReference>
<evidence type="ECO:0000256" key="5">
    <source>
        <dbReference type="ARBA" id="ARBA00022946"/>
    </source>
</evidence>
<evidence type="ECO:0000313" key="19">
    <source>
        <dbReference type="Proteomes" id="UP000018468"/>
    </source>
</evidence>
<dbReference type="OMA" id="RYQNWDW"/>
<accession>W5NML4</accession>
<reference evidence="18" key="3">
    <citation type="submission" date="2025-09" db="UniProtKB">
        <authorList>
            <consortium name="Ensembl"/>
        </authorList>
    </citation>
    <scope>IDENTIFICATION</scope>
</reference>
<dbReference type="Gene3D" id="3.30.930.10">
    <property type="entry name" value="Bira Bifunctional Protein, Domain 2"/>
    <property type="match status" value="1"/>
</dbReference>
<dbReference type="eggNOG" id="KOG3159">
    <property type="taxonomic scope" value="Eukaryota"/>
</dbReference>
<dbReference type="EC" id="2.3.1.200" evidence="11"/>
<evidence type="ECO:0000256" key="7">
    <source>
        <dbReference type="ARBA" id="ARBA00023315"/>
    </source>
</evidence>
<reference evidence="19" key="1">
    <citation type="submission" date="2011-12" db="EMBL/GenBank/DDBJ databases">
        <title>The Draft Genome of Lepisosteus oculatus.</title>
        <authorList>
            <consortium name="The Broad Institute Genome Assembly &amp; Analysis Group"/>
            <consortium name="Computational R&amp;D Group"/>
            <consortium name="and Sequencing Platform"/>
            <person name="Di Palma F."/>
            <person name="Alfoldi J."/>
            <person name="Johnson J."/>
            <person name="Berlin A."/>
            <person name="Gnerre S."/>
            <person name="Jaffe D."/>
            <person name="MacCallum I."/>
            <person name="Young S."/>
            <person name="Walker B.J."/>
            <person name="Lander E.S."/>
            <person name="Lindblad-Toh K."/>
        </authorList>
    </citation>
    <scope>NUCLEOTIDE SEQUENCE [LARGE SCALE GENOMIC DNA]</scope>
</reference>
<evidence type="ECO:0000259" key="17">
    <source>
        <dbReference type="PROSITE" id="PS51733"/>
    </source>
</evidence>
<dbReference type="Pfam" id="PF21948">
    <property type="entry name" value="LplA-B_cat"/>
    <property type="match status" value="1"/>
</dbReference>
<dbReference type="InterPro" id="IPR004143">
    <property type="entry name" value="BPL_LPL_catalytic"/>
</dbReference>
<dbReference type="STRING" id="7918.ENSLOCP00000021873"/>
<evidence type="ECO:0000256" key="16">
    <source>
        <dbReference type="ARBA" id="ARBA00083292"/>
    </source>
</evidence>
<dbReference type="GO" id="GO:0017118">
    <property type="term" value="F:lipoyltransferase activity"/>
    <property type="evidence" value="ECO:0000318"/>
    <property type="project" value="GO_Central"/>
</dbReference>
<evidence type="ECO:0000256" key="11">
    <source>
        <dbReference type="ARBA" id="ARBA00066356"/>
    </source>
</evidence>
<dbReference type="UniPathway" id="UPA00537">
    <property type="reaction ID" value="UER00595"/>
</dbReference>
<dbReference type="CDD" id="cd16443">
    <property type="entry name" value="LplA"/>
    <property type="match status" value="1"/>
</dbReference>
<dbReference type="Gene3D" id="3.30.390.50">
    <property type="entry name" value="CO dehydrogenase flavoprotein, C-terminal domain"/>
    <property type="match status" value="1"/>
</dbReference>
<comment type="catalytic activity">
    <reaction evidence="8">
        <text>N(6)-[(R)-lipoyl]-L-lysyl-[glycine-cleavage complex H protein] + L-lysyl-[lipoyl-carrier protein] = L-lysyl-[glycine-cleavage complex H protein] + N(6)-[(R)-lipoyl]-L-lysyl-[lipoyl-carrier protein]</text>
        <dbReference type="Rhea" id="RHEA:16413"/>
        <dbReference type="Rhea" id="RHEA-COMP:10494"/>
        <dbReference type="Rhea" id="RHEA-COMP:10500"/>
        <dbReference type="Rhea" id="RHEA-COMP:10501"/>
        <dbReference type="Rhea" id="RHEA-COMP:10502"/>
        <dbReference type="ChEBI" id="CHEBI:29969"/>
        <dbReference type="ChEBI" id="CHEBI:83099"/>
        <dbReference type="EC" id="2.3.1.200"/>
    </reaction>
    <physiologicalReaction direction="left-to-right" evidence="8">
        <dbReference type="Rhea" id="RHEA:16414"/>
    </physiologicalReaction>
</comment>
<organism evidence="18 19">
    <name type="scientific">Lepisosteus oculatus</name>
    <name type="common">Spotted gar</name>
    <dbReference type="NCBI Taxonomy" id="7918"/>
    <lineage>
        <taxon>Eukaryota</taxon>
        <taxon>Metazoa</taxon>
        <taxon>Chordata</taxon>
        <taxon>Craniata</taxon>
        <taxon>Vertebrata</taxon>
        <taxon>Euteleostomi</taxon>
        <taxon>Actinopterygii</taxon>
        <taxon>Neopterygii</taxon>
        <taxon>Holostei</taxon>
        <taxon>Semionotiformes</taxon>
        <taxon>Lepisosteidae</taxon>
        <taxon>Lepisosteus</taxon>
    </lineage>
</organism>
<reference evidence="18" key="2">
    <citation type="submission" date="2025-08" db="UniProtKB">
        <authorList>
            <consortium name="Ensembl"/>
        </authorList>
    </citation>
    <scope>IDENTIFICATION</scope>
</reference>
<dbReference type="InParanoid" id="W5NML4"/>
<dbReference type="InterPro" id="IPR045864">
    <property type="entry name" value="aa-tRNA-synth_II/BPL/LPL"/>
</dbReference>
<keyword evidence="6" id="KW-0496">Mitochondrion</keyword>
<feature type="domain" description="BPL/LPL catalytic" evidence="17">
    <location>
        <begin position="63"/>
        <end position="249"/>
    </location>
</feature>
<comment type="subcellular location">
    <subcellularLocation>
        <location evidence="1">Mitochondrion</location>
    </subcellularLocation>
</comment>
<evidence type="ECO:0000256" key="2">
    <source>
        <dbReference type="ARBA" id="ARBA00005085"/>
    </source>
</evidence>
<evidence type="ECO:0000256" key="10">
    <source>
        <dbReference type="ARBA" id="ARBA00055110"/>
    </source>
</evidence>
<evidence type="ECO:0000256" key="3">
    <source>
        <dbReference type="ARBA" id="ARBA00008242"/>
    </source>
</evidence>
<dbReference type="GeneTree" id="ENSGT00390000008846"/>
<keyword evidence="19" id="KW-1185">Reference proteome</keyword>
<dbReference type="NCBIfam" id="TIGR00545">
    <property type="entry name" value="lipoyltrans"/>
    <property type="match status" value="1"/>
</dbReference>
<comment type="similarity">
    <text evidence="3">Belongs to the LplA family.</text>
</comment>
<keyword evidence="7" id="KW-0012">Acyltransferase</keyword>
<dbReference type="GO" id="GO:0005737">
    <property type="term" value="C:cytoplasm"/>
    <property type="evidence" value="ECO:0000318"/>
    <property type="project" value="GO_Central"/>
</dbReference>
<proteinExistence type="inferred from homology"/>
<comment type="function">
    <text evidence="10">Lipoyl amidotransferase that catalyzes the transfer of lipoyl moieties from lipoyl-protein H of the glycine cleavage system (lipoyl-GCSH) to E2 subunits of the pyruvate dehydrogenase complex (PDCE2). Unable to catalyze the transfer of octanoyl from octanoyl-GCSH to PDCE2. In vitro, it is also able to catalyze the transfer of the lipoyl group from lipoyl-AMP to the specific lysine residue of lipoyl domains of lipoate-dependent enzymes but this reaction may not be physiologically relevant.</text>
</comment>
<evidence type="ECO:0000256" key="14">
    <source>
        <dbReference type="ARBA" id="ARBA00079837"/>
    </source>
</evidence>
<evidence type="ECO:0000256" key="8">
    <source>
        <dbReference type="ARBA" id="ARBA00051275"/>
    </source>
</evidence>
<keyword evidence="4" id="KW-0808">Transferase</keyword>
<dbReference type="PANTHER" id="PTHR12561">
    <property type="entry name" value="LIPOATE-PROTEIN LIGASE"/>
    <property type="match status" value="1"/>
</dbReference>
<evidence type="ECO:0000256" key="4">
    <source>
        <dbReference type="ARBA" id="ARBA00022679"/>
    </source>
</evidence>
<dbReference type="FunFam" id="3.30.930.10:FF:000045">
    <property type="entry name" value="lipoyltransferase 1, mitochondrial"/>
    <property type="match status" value="1"/>
</dbReference>
<evidence type="ECO:0000256" key="13">
    <source>
        <dbReference type="ARBA" id="ARBA00077230"/>
    </source>
</evidence>
<dbReference type="HOGENOM" id="CLU_022986_4_1_1"/>
<dbReference type="AlphaFoldDB" id="W5NML4"/>
<sequence>MIMRTALRVRVLKTHTPSLFWRPHSTSTPLIEEGCGGLVLKSLSTDVYENLAVEDWIHDNVELQNRNVLFIWRNSPAVVIGRHQNPWQECNLRLLREKGIGLARRRSGGGTVYHDLGNVNLTFFTSRKGYDRARNLGIVTRALKALRPGLDVHATERYDILLNGRFKISGTAARLGRASAYHHCTLLCGTDTTVLAAVLKGACQGIKSNATPSVPSPVLNLTDIDPSLDCGAVTEAVAAEYAAHHGLEPRVAPVDPRDESSLPGIGGLTRALQAWEWVYGKTPRFSVGTSSEVCYKKSNAAVTLNMEVKDGAIVSCAIGTHRDWVPPAVCDQLASQLVGSRFCPSETAVLTAALLRTCPGDGELRDKWGVLCENVAAVM</sequence>
<dbReference type="PROSITE" id="PS51733">
    <property type="entry name" value="BPL_LPL_CATALYTIC"/>
    <property type="match status" value="1"/>
</dbReference>
<comment type="pathway">
    <text evidence="2">Protein modification; protein lipoylation via exogenous pathway; protein N(6)-(lipoyl)lysine from lipoate: step 2/2.</text>
</comment>
<protein>
    <recommendedName>
        <fullName evidence="12">Lipoyl amidotransferase LIPT1, mitochondrial</fullName>
        <ecNumber evidence="11">2.3.1.200</ecNumber>
    </recommendedName>
    <alternativeName>
        <fullName evidence="15">Lipoate biosynthesis protein</fullName>
    </alternativeName>
    <alternativeName>
        <fullName evidence="13">Lipoate-protein ligase</fullName>
    </alternativeName>
    <alternativeName>
        <fullName evidence="16">Lipoyl ligase</fullName>
    </alternativeName>
    <alternativeName>
        <fullName evidence="14">Lipoyltransferase 1</fullName>
    </alternativeName>
</protein>